<comment type="catalytic activity">
    <reaction evidence="11 14">
        <text>L-valine + 2-oxoglutarate = 3-methyl-2-oxobutanoate + L-glutamate</text>
        <dbReference type="Rhea" id="RHEA:24813"/>
        <dbReference type="ChEBI" id="CHEBI:11851"/>
        <dbReference type="ChEBI" id="CHEBI:16810"/>
        <dbReference type="ChEBI" id="CHEBI:29985"/>
        <dbReference type="ChEBI" id="CHEBI:57762"/>
        <dbReference type="EC" id="2.6.1.42"/>
    </reaction>
</comment>
<dbReference type="PATRIC" id="fig|1698272.3.peg.477"/>
<dbReference type="AlphaFoldDB" id="A0A133UZJ2"/>
<dbReference type="PANTHER" id="PTHR42743:SF11">
    <property type="entry name" value="AMINODEOXYCHORISMATE LYASE"/>
    <property type="match status" value="1"/>
</dbReference>
<evidence type="ECO:0000256" key="9">
    <source>
        <dbReference type="ARBA" id="ARBA00022898"/>
    </source>
</evidence>
<dbReference type="GO" id="GO:0009098">
    <property type="term" value="P:L-leucine biosynthetic process"/>
    <property type="evidence" value="ECO:0007669"/>
    <property type="project" value="UniProtKB-UniPathway"/>
</dbReference>
<protein>
    <recommendedName>
        <fullName evidence="14">Branched-chain-amino-acid aminotransferase</fullName>
        <shortName evidence="14">BCAT</shortName>
        <ecNumber evidence="14">2.6.1.42</ecNumber>
    </recommendedName>
</protein>
<evidence type="ECO:0000256" key="4">
    <source>
        <dbReference type="ARBA" id="ARBA00005072"/>
    </source>
</evidence>
<keyword evidence="9 14" id="KW-0663">Pyridoxal phosphate</keyword>
<comment type="caution">
    <text evidence="15">The sequence shown here is derived from an EMBL/GenBank/DDBJ whole genome shotgun (WGS) entry which is preliminary data.</text>
</comment>
<comment type="catalytic activity">
    <reaction evidence="12 14">
        <text>L-isoleucine + 2-oxoglutarate = (S)-3-methyl-2-oxopentanoate + L-glutamate</text>
        <dbReference type="Rhea" id="RHEA:24801"/>
        <dbReference type="ChEBI" id="CHEBI:16810"/>
        <dbReference type="ChEBI" id="CHEBI:29985"/>
        <dbReference type="ChEBI" id="CHEBI:35146"/>
        <dbReference type="ChEBI" id="CHEBI:58045"/>
        <dbReference type="EC" id="2.6.1.42"/>
    </reaction>
</comment>
<evidence type="ECO:0000256" key="13">
    <source>
        <dbReference type="ARBA" id="ARBA00049229"/>
    </source>
</evidence>
<dbReference type="InterPro" id="IPR043132">
    <property type="entry name" value="BCAT-like_C"/>
</dbReference>
<proteinExistence type="inferred from homology"/>
<dbReference type="NCBIfam" id="TIGR01122">
    <property type="entry name" value="ilvE_I"/>
    <property type="match status" value="1"/>
</dbReference>
<dbReference type="Gene3D" id="3.30.470.10">
    <property type="match status" value="1"/>
</dbReference>
<dbReference type="GO" id="GO:0052656">
    <property type="term" value="F:L-isoleucine-2-oxoglutarate transaminase activity"/>
    <property type="evidence" value="ECO:0007669"/>
    <property type="project" value="RHEA"/>
</dbReference>
<dbReference type="GO" id="GO:0052654">
    <property type="term" value="F:L-leucine-2-oxoglutarate transaminase activity"/>
    <property type="evidence" value="ECO:0007669"/>
    <property type="project" value="RHEA"/>
</dbReference>
<dbReference type="GO" id="GO:0005829">
    <property type="term" value="C:cytosol"/>
    <property type="evidence" value="ECO:0007669"/>
    <property type="project" value="TreeGrafter"/>
</dbReference>
<evidence type="ECO:0000256" key="8">
    <source>
        <dbReference type="ARBA" id="ARBA00022679"/>
    </source>
</evidence>
<evidence type="ECO:0000256" key="1">
    <source>
        <dbReference type="ARBA" id="ARBA00001933"/>
    </source>
</evidence>
<evidence type="ECO:0000256" key="5">
    <source>
        <dbReference type="ARBA" id="ARBA00009320"/>
    </source>
</evidence>
<dbReference type="InterPro" id="IPR005785">
    <property type="entry name" value="B_amino_transI"/>
</dbReference>
<evidence type="ECO:0000256" key="11">
    <source>
        <dbReference type="ARBA" id="ARBA00048212"/>
    </source>
</evidence>
<dbReference type="InterPro" id="IPR001544">
    <property type="entry name" value="Aminotrans_IV"/>
</dbReference>
<dbReference type="UniPathway" id="UPA00049">
    <property type="reaction ID" value="UER00062"/>
</dbReference>
<dbReference type="Proteomes" id="UP000070520">
    <property type="component" value="Unassembled WGS sequence"/>
</dbReference>
<dbReference type="CDD" id="cd01557">
    <property type="entry name" value="BCAT_beta_family"/>
    <property type="match status" value="1"/>
</dbReference>
<comment type="pathway">
    <text evidence="4 14">Amino-acid biosynthesis; L-leucine biosynthesis; L-leucine from 3-methyl-2-oxobutanoate: step 4/4.</text>
</comment>
<evidence type="ECO:0000313" key="15">
    <source>
        <dbReference type="EMBL" id="KXA99613.1"/>
    </source>
</evidence>
<dbReference type="EMBL" id="LHXW01000033">
    <property type="protein sequence ID" value="KXA99613.1"/>
    <property type="molecule type" value="Genomic_DNA"/>
</dbReference>
<evidence type="ECO:0000256" key="6">
    <source>
        <dbReference type="ARBA" id="ARBA00022576"/>
    </source>
</evidence>
<evidence type="ECO:0000256" key="14">
    <source>
        <dbReference type="RuleBase" id="RU364094"/>
    </source>
</evidence>
<comment type="function">
    <text evidence="14">Acts on leucine, isoleucine and valine.</text>
</comment>
<dbReference type="FunFam" id="3.20.10.10:FF:000002">
    <property type="entry name" value="D-alanine aminotransferase"/>
    <property type="match status" value="1"/>
</dbReference>
<keyword evidence="10 14" id="KW-0100">Branched-chain amino acid biosynthesis</keyword>
<dbReference type="UniPathway" id="UPA00047">
    <property type="reaction ID" value="UER00058"/>
</dbReference>
<keyword evidence="8 14" id="KW-0808">Transferase</keyword>
<keyword evidence="7 14" id="KW-0028">Amino-acid biosynthesis</keyword>
<dbReference type="GO" id="GO:0009097">
    <property type="term" value="P:isoleucine biosynthetic process"/>
    <property type="evidence" value="ECO:0007669"/>
    <property type="project" value="UniProtKB-UniPathway"/>
</dbReference>
<evidence type="ECO:0000256" key="10">
    <source>
        <dbReference type="ARBA" id="ARBA00023304"/>
    </source>
</evidence>
<dbReference type="InterPro" id="IPR036038">
    <property type="entry name" value="Aminotransferase-like"/>
</dbReference>
<dbReference type="InterPro" id="IPR043131">
    <property type="entry name" value="BCAT-like_N"/>
</dbReference>
<dbReference type="UniPathway" id="UPA00048">
    <property type="reaction ID" value="UER00073"/>
</dbReference>
<comment type="cofactor">
    <cofactor evidence="1 14">
        <name>pyridoxal 5'-phosphate</name>
        <dbReference type="ChEBI" id="CHEBI:597326"/>
    </cofactor>
</comment>
<evidence type="ECO:0000256" key="3">
    <source>
        <dbReference type="ARBA" id="ARBA00004931"/>
    </source>
</evidence>
<accession>A0A133UZJ2</accession>
<comment type="pathway">
    <text evidence="2 14">Amino-acid biosynthesis; L-isoleucine biosynthesis; L-isoleucine from 2-oxobutanoate: step 4/4.</text>
</comment>
<dbReference type="GO" id="GO:0052655">
    <property type="term" value="F:L-valine-2-oxoglutarate transaminase activity"/>
    <property type="evidence" value="ECO:0007669"/>
    <property type="project" value="RHEA"/>
</dbReference>
<sequence>MALTPTKSIWMNGEFVPWDEAKIHVLTHTLHYGLGVFEGIRCYNTSEGAAVFRLKDHMKRLENSAQLVRMELPYSIEELANAVRETIKENELEECYIRPIAFYGYGIMGLNPQDSKVNVAIAVWPWETYLGEEGLEKGIRATISPWRRIRPEILPPQSKTVANYANSILAKLDALDKDYDEAILLNMDDQVAEGPGENLFIVEDGTVITPPLSSGALGGITRDSIIQIAKDEDIPIREEDLTVERLLKADEAFFTGTAAEVTPIREIDETTMGDGKRGEITGKLQSIFFDTVRGKTAKYKDWLDYVK</sequence>
<dbReference type="EC" id="2.6.1.42" evidence="14"/>
<dbReference type="GO" id="GO:0009099">
    <property type="term" value="P:L-valine biosynthetic process"/>
    <property type="evidence" value="ECO:0007669"/>
    <property type="project" value="UniProtKB-UniPathway"/>
</dbReference>
<dbReference type="SUPFAM" id="SSF56752">
    <property type="entry name" value="D-aminoacid aminotransferase-like PLP-dependent enzymes"/>
    <property type="match status" value="1"/>
</dbReference>
<dbReference type="InterPro" id="IPR050571">
    <property type="entry name" value="Class-IV_PLP-Dep_Aminotrnsfr"/>
</dbReference>
<dbReference type="InterPro" id="IPR033939">
    <property type="entry name" value="BCAT_family"/>
</dbReference>
<name>A0A133UZJ2_9EURY</name>
<dbReference type="NCBIfam" id="NF005146">
    <property type="entry name" value="PRK06606.1"/>
    <property type="match status" value="1"/>
</dbReference>
<keyword evidence="6 14" id="KW-0032">Aminotransferase</keyword>
<dbReference type="Gene3D" id="3.20.10.10">
    <property type="entry name" value="D-amino Acid Aminotransferase, subunit A, domain 2"/>
    <property type="match status" value="1"/>
</dbReference>
<evidence type="ECO:0000313" key="16">
    <source>
        <dbReference type="Proteomes" id="UP000070520"/>
    </source>
</evidence>
<evidence type="ECO:0000256" key="2">
    <source>
        <dbReference type="ARBA" id="ARBA00004824"/>
    </source>
</evidence>
<comment type="pathway">
    <text evidence="3 14">Amino-acid biosynthesis; L-valine biosynthesis; L-valine from pyruvate: step 4/4.</text>
</comment>
<keyword evidence="16" id="KW-1185">Reference proteome</keyword>
<evidence type="ECO:0000256" key="12">
    <source>
        <dbReference type="ARBA" id="ARBA00048798"/>
    </source>
</evidence>
<comment type="similarity">
    <text evidence="5 14">Belongs to the class-IV pyridoxal-phosphate-dependent aminotransferase family.</text>
</comment>
<reference evidence="15 16" key="1">
    <citation type="journal article" date="2016" name="Sci. Rep.">
        <title>Metabolic traits of an uncultured archaeal lineage -MSBL1- from brine pools of the Red Sea.</title>
        <authorList>
            <person name="Mwirichia R."/>
            <person name="Alam I."/>
            <person name="Rashid M."/>
            <person name="Vinu M."/>
            <person name="Ba-Alawi W."/>
            <person name="Anthony Kamau A."/>
            <person name="Kamanda Ngugi D."/>
            <person name="Goker M."/>
            <person name="Klenk H.P."/>
            <person name="Bajic V."/>
            <person name="Stingl U."/>
        </authorList>
    </citation>
    <scope>NUCLEOTIDE SEQUENCE [LARGE SCALE GENOMIC DNA]</scope>
    <source>
        <strain evidence="15">SCGC-AAA261C02</strain>
    </source>
</reference>
<comment type="catalytic activity">
    <reaction evidence="13 14">
        <text>L-leucine + 2-oxoglutarate = 4-methyl-2-oxopentanoate + L-glutamate</text>
        <dbReference type="Rhea" id="RHEA:18321"/>
        <dbReference type="ChEBI" id="CHEBI:16810"/>
        <dbReference type="ChEBI" id="CHEBI:17865"/>
        <dbReference type="ChEBI" id="CHEBI:29985"/>
        <dbReference type="ChEBI" id="CHEBI:57427"/>
        <dbReference type="EC" id="2.6.1.42"/>
    </reaction>
</comment>
<gene>
    <name evidence="14" type="primary">ilvE</name>
    <name evidence="15" type="ORF">AKJ42_02850</name>
</gene>
<organism evidence="15 16">
    <name type="scientific">candidate division MSBL1 archaeon SCGC-AAA261C02</name>
    <dbReference type="NCBI Taxonomy" id="1698272"/>
    <lineage>
        <taxon>Archaea</taxon>
        <taxon>Methanobacteriati</taxon>
        <taxon>Methanobacteriota</taxon>
        <taxon>candidate division MSBL1</taxon>
    </lineage>
</organism>
<evidence type="ECO:0000256" key="7">
    <source>
        <dbReference type="ARBA" id="ARBA00022605"/>
    </source>
</evidence>
<dbReference type="PANTHER" id="PTHR42743">
    <property type="entry name" value="AMINO-ACID AMINOTRANSFERASE"/>
    <property type="match status" value="1"/>
</dbReference>
<dbReference type="Pfam" id="PF01063">
    <property type="entry name" value="Aminotran_4"/>
    <property type="match status" value="1"/>
</dbReference>